<dbReference type="AlphaFoldDB" id="A0AAJ1NT74"/>
<name>A0AAJ1NT74_9ENTR</name>
<gene>
    <name evidence="1" type="ORF">N5C89_20275</name>
</gene>
<dbReference type="RefSeq" id="WP_227502451.1">
    <property type="nucleotide sequence ID" value="NZ_CP056136.1"/>
</dbReference>
<accession>A0AAJ1NT74</accession>
<reference evidence="1" key="1">
    <citation type="submission" date="2022-09" db="EMBL/GenBank/DDBJ databases">
        <title>Intensive care unit water sources are persistently colonized with multi-drug resistant bacteria and are the site of extensive horizontal gene transfer of antibiotic resistance genes.</title>
        <authorList>
            <person name="Diorio-Toth L."/>
        </authorList>
    </citation>
    <scope>NUCLEOTIDE SEQUENCE</scope>
    <source>
        <strain evidence="1">GD03918</strain>
    </source>
</reference>
<comment type="caution">
    <text evidence="1">The sequence shown here is derived from an EMBL/GenBank/DDBJ whole genome shotgun (WGS) entry which is preliminary data.</text>
</comment>
<dbReference type="Proteomes" id="UP001159937">
    <property type="component" value="Unassembled WGS sequence"/>
</dbReference>
<evidence type="ECO:0000313" key="1">
    <source>
        <dbReference type="EMBL" id="MDH0965175.1"/>
    </source>
</evidence>
<dbReference type="EMBL" id="JAOCBF010000030">
    <property type="protein sequence ID" value="MDH0965175.1"/>
    <property type="molecule type" value="Genomic_DNA"/>
</dbReference>
<evidence type="ECO:0000313" key="2">
    <source>
        <dbReference type="Proteomes" id="UP001159937"/>
    </source>
</evidence>
<proteinExistence type="predicted"/>
<protein>
    <submittedName>
        <fullName evidence="1">Uncharacterized protein</fullName>
    </submittedName>
</protein>
<sequence length="47" mass="5036">MASFIAGSGLSAYRTLQHRLPATTIGLQINGIADGVPYQIAIIFLFQ</sequence>
<organism evidence="1 2">
    <name type="scientific">Klebsiella michiganensis</name>
    <dbReference type="NCBI Taxonomy" id="1134687"/>
    <lineage>
        <taxon>Bacteria</taxon>
        <taxon>Pseudomonadati</taxon>
        <taxon>Pseudomonadota</taxon>
        <taxon>Gammaproteobacteria</taxon>
        <taxon>Enterobacterales</taxon>
        <taxon>Enterobacteriaceae</taxon>
        <taxon>Klebsiella/Raoultella group</taxon>
        <taxon>Klebsiella</taxon>
    </lineage>
</organism>